<reference evidence="1" key="1">
    <citation type="submission" date="2020-05" db="EMBL/GenBank/DDBJ databases">
        <authorList>
            <person name="Chiriac C."/>
            <person name="Salcher M."/>
            <person name="Ghai R."/>
            <person name="Kavagutti S V."/>
        </authorList>
    </citation>
    <scope>NUCLEOTIDE SEQUENCE</scope>
</reference>
<dbReference type="InterPro" id="IPR024078">
    <property type="entry name" value="LmbE-like_dom_sf"/>
</dbReference>
<dbReference type="Pfam" id="PF02585">
    <property type="entry name" value="PIG-L"/>
    <property type="match status" value="1"/>
</dbReference>
<dbReference type="PANTHER" id="PTHR12993:SF28">
    <property type="entry name" value="LMBE FAMILY PROTEIN"/>
    <property type="match status" value="1"/>
</dbReference>
<dbReference type="PANTHER" id="PTHR12993">
    <property type="entry name" value="N-ACETYLGLUCOSAMINYL-PHOSPHATIDYLINOSITOL DE-N-ACETYLASE-RELATED"/>
    <property type="match status" value="1"/>
</dbReference>
<dbReference type="EMBL" id="CAFABA010000074">
    <property type="protein sequence ID" value="CAB4833217.1"/>
    <property type="molecule type" value="Genomic_DNA"/>
</dbReference>
<protein>
    <submittedName>
        <fullName evidence="1">Unannotated protein</fullName>
    </submittedName>
</protein>
<sequence>MPDLVDHPRRVLVVVAHPDDIDFGMAGTMAVLTGGGSEVVYCLVTSGEAGGPDELSRDALRDQREAEQRAAAAIVGVTDLRFLRYADGRVECTLELRRDISRVIREVQPDLVVSLSSLRDWDRVYFSHPDHLAVAEATACAVYPDARNPHAHTELLAEGHQPHTVQRMWVSGLEPNRFVDITDHFDRKLAALQAHVSQVGSRADLADTLRSWAAANAAKGGLEEGRLAEMYREIDTR</sequence>
<name>A0A6J7AKB4_9ZZZZ</name>
<dbReference type="InterPro" id="IPR003737">
    <property type="entry name" value="GlcNAc_PI_deacetylase-related"/>
</dbReference>
<dbReference type="SUPFAM" id="SSF102588">
    <property type="entry name" value="LmbE-like"/>
    <property type="match status" value="1"/>
</dbReference>
<dbReference type="AlphaFoldDB" id="A0A6J7AKB4"/>
<dbReference type="GO" id="GO:0016811">
    <property type="term" value="F:hydrolase activity, acting on carbon-nitrogen (but not peptide) bonds, in linear amides"/>
    <property type="evidence" value="ECO:0007669"/>
    <property type="project" value="TreeGrafter"/>
</dbReference>
<gene>
    <name evidence="1" type="ORF">UFOPK3139_01774</name>
</gene>
<dbReference type="Gene3D" id="3.40.50.10320">
    <property type="entry name" value="LmbE-like"/>
    <property type="match status" value="1"/>
</dbReference>
<organism evidence="1">
    <name type="scientific">freshwater metagenome</name>
    <dbReference type="NCBI Taxonomy" id="449393"/>
    <lineage>
        <taxon>unclassified sequences</taxon>
        <taxon>metagenomes</taxon>
        <taxon>ecological metagenomes</taxon>
    </lineage>
</organism>
<evidence type="ECO:0000313" key="1">
    <source>
        <dbReference type="EMBL" id="CAB4833217.1"/>
    </source>
</evidence>
<accession>A0A6J7AKB4</accession>
<proteinExistence type="predicted"/>